<protein>
    <submittedName>
        <fullName evidence="2">AIPR family protein</fullName>
    </submittedName>
</protein>
<accession>A0ABT4B8Z1</accession>
<sequence>MNNGVTIVCSKATAVGKTYSLDDVQVVNGLQSSHTIFNVLRSAAADHPALDRSILVRILVTGNDAATRDLVIRATNRQTSVPAASLRATDDVQRDIEAFFLGQDWYYDRRKNFYRNMGRSAERIVSISLLAQAVMAMGLSRWSLRQSSSAPRCTTRSSSAGWPRPTCRWPTRTYPPAWP</sequence>
<comment type="caution">
    <text evidence="2">The sequence shown here is derived from an EMBL/GenBank/DDBJ whole genome shotgun (WGS) entry which is preliminary data.</text>
</comment>
<dbReference type="RefSeq" id="WP_267566906.1">
    <property type="nucleotide sequence ID" value="NZ_JAPNTZ010000011.1"/>
</dbReference>
<proteinExistence type="predicted"/>
<dbReference type="InterPro" id="IPR018891">
    <property type="entry name" value="AIPR_C"/>
</dbReference>
<evidence type="ECO:0000259" key="1">
    <source>
        <dbReference type="Pfam" id="PF10592"/>
    </source>
</evidence>
<reference evidence="2" key="1">
    <citation type="submission" date="2022-11" db="EMBL/GenBank/DDBJ databases">
        <authorList>
            <person name="Somphong A."/>
            <person name="Phongsopitanun W."/>
        </authorList>
    </citation>
    <scope>NUCLEOTIDE SEQUENCE</scope>
    <source>
        <strain evidence="2">Pm04-4</strain>
    </source>
</reference>
<evidence type="ECO:0000313" key="2">
    <source>
        <dbReference type="EMBL" id="MCY1142345.1"/>
    </source>
</evidence>
<dbReference type="EMBL" id="JAPNTZ010000011">
    <property type="protein sequence ID" value="MCY1142345.1"/>
    <property type="molecule type" value="Genomic_DNA"/>
</dbReference>
<feature type="domain" description="Abortive phage infection protein C-terminal" evidence="1">
    <location>
        <begin position="2"/>
        <end position="124"/>
    </location>
</feature>
<evidence type="ECO:0000313" key="3">
    <source>
        <dbReference type="Proteomes" id="UP001151002"/>
    </source>
</evidence>
<gene>
    <name evidence="2" type="ORF">OWR29_30480</name>
</gene>
<organism evidence="2 3">
    <name type="scientific">Paractinoplanes pyxinae</name>
    <dbReference type="NCBI Taxonomy" id="2997416"/>
    <lineage>
        <taxon>Bacteria</taxon>
        <taxon>Bacillati</taxon>
        <taxon>Actinomycetota</taxon>
        <taxon>Actinomycetes</taxon>
        <taxon>Micromonosporales</taxon>
        <taxon>Micromonosporaceae</taxon>
        <taxon>Paractinoplanes</taxon>
    </lineage>
</organism>
<dbReference type="Pfam" id="PF10592">
    <property type="entry name" value="AIPR"/>
    <property type="match status" value="1"/>
</dbReference>
<keyword evidence="3" id="KW-1185">Reference proteome</keyword>
<dbReference type="Proteomes" id="UP001151002">
    <property type="component" value="Unassembled WGS sequence"/>
</dbReference>
<name>A0ABT4B8Z1_9ACTN</name>